<dbReference type="PANTHER" id="PTHR47089:SF1">
    <property type="entry name" value="GUANOSINE ABC TRANSPORTER PERMEASE PROTEIN NUPP"/>
    <property type="match status" value="1"/>
</dbReference>
<comment type="caution">
    <text evidence="7">The sequence shown here is derived from an EMBL/GenBank/DDBJ whole genome shotgun (WGS) entry which is preliminary data.</text>
</comment>
<evidence type="ECO:0000256" key="3">
    <source>
        <dbReference type="ARBA" id="ARBA00022692"/>
    </source>
</evidence>
<dbReference type="RefSeq" id="WP_130483349.1">
    <property type="nucleotide sequence ID" value="NZ_SGWV01000011.1"/>
</dbReference>
<keyword evidence="8" id="KW-1185">Reference proteome</keyword>
<gene>
    <name evidence="7" type="ORF">EV685_3562</name>
</gene>
<dbReference type="Pfam" id="PF02653">
    <property type="entry name" value="BPD_transp_2"/>
    <property type="match status" value="1"/>
</dbReference>
<proteinExistence type="predicted"/>
<reference evidence="7 8" key="1">
    <citation type="submission" date="2019-02" db="EMBL/GenBank/DDBJ databases">
        <title>Genomic Encyclopedia of Type Strains, Phase IV (KMG-IV): sequencing the most valuable type-strain genomes for metagenomic binning, comparative biology and taxonomic classification.</title>
        <authorList>
            <person name="Goeker M."/>
        </authorList>
    </citation>
    <scope>NUCLEOTIDE SEQUENCE [LARGE SCALE GENOMIC DNA]</scope>
    <source>
        <strain evidence="7 8">DSM 10617</strain>
    </source>
</reference>
<evidence type="ECO:0000256" key="1">
    <source>
        <dbReference type="ARBA" id="ARBA00004651"/>
    </source>
</evidence>
<dbReference type="OrthoDB" id="9809785at2"/>
<dbReference type="Proteomes" id="UP000293433">
    <property type="component" value="Unassembled WGS sequence"/>
</dbReference>
<evidence type="ECO:0000256" key="6">
    <source>
        <dbReference type="SAM" id="Phobius"/>
    </source>
</evidence>
<dbReference type="CDD" id="cd06580">
    <property type="entry name" value="TM_PBP1_transp_TpRbsC_like"/>
    <property type="match status" value="1"/>
</dbReference>
<feature type="transmembrane region" description="Helical" evidence="6">
    <location>
        <begin position="300"/>
        <end position="318"/>
    </location>
</feature>
<sequence>MPAVESSGRWRDPAEAVLLPVLALLGALLAFGVFVWLSGQSALEAWKLLFLGAFGDSFSWQNTLQRAAPLMLTALAVALPAQAGLTVIGGEGALVLGALAAAALPYAFPALAGTGGTAVMLLVGAMAGAAWVALAGWLRQGRGVNETISSLLLAYLAIAVFKHLVEGPLRDPASLNKPSTRPVAETLRIGGMPWDGVPTDVHWGLAWGVGLCVAAGIWLSFTASGFAMRVVGGNLRTARGVGLPALALILLACGLGGAAAGLAGAIEVMAVHTSANASLIAGLGYTGILVAFVARHNPWAIPPVAILFGGFGAAGSLLQRRLGLPDASVLVLQGFAFVLILAAEAGRGRLLAARAAKAKATQPPATGSSNEPVAVAMPAIPT</sequence>
<dbReference type="AlphaFoldDB" id="A0A4Q7LGJ7"/>
<accession>A0A4Q7LGJ7</accession>
<feature type="transmembrane region" description="Helical" evidence="6">
    <location>
        <begin position="16"/>
        <end position="37"/>
    </location>
</feature>
<evidence type="ECO:0000313" key="7">
    <source>
        <dbReference type="EMBL" id="RZS52369.1"/>
    </source>
</evidence>
<feature type="transmembrane region" description="Helical" evidence="6">
    <location>
        <begin position="147"/>
        <end position="165"/>
    </location>
</feature>
<protein>
    <submittedName>
        <fullName evidence="7">Nucleoside ABC transporter membrane protein</fullName>
    </submittedName>
</protein>
<feature type="transmembrane region" description="Helical" evidence="6">
    <location>
        <begin position="92"/>
        <end position="112"/>
    </location>
</feature>
<evidence type="ECO:0000256" key="5">
    <source>
        <dbReference type="ARBA" id="ARBA00023136"/>
    </source>
</evidence>
<evidence type="ECO:0000313" key="8">
    <source>
        <dbReference type="Proteomes" id="UP000293433"/>
    </source>
</evidence>
<dbReference type="GO" id="GO:0005886">
    <property type="term" value="C:plasma membrane"/>
    <property type="evidence" value="ECO:0007669"/>
    <property type="project" value="UniProtKB-SubCell"/>
</dbReference>
<feature type="transmembrane region" description="Helical" evidence="6">
    <location>
        <begin position="118"/>
        <end position="138"/>
    </location>
</feature>
<keyword evidence="5 6" id="KW-0472">Membrane</keyword>
<feature type="transmembrane region" description="Helical" evidence="6">
    <location>
        <begin position="241"/>
        <end position="263"/>
    </location>
</feature>
<feature type="transmembrane region" description="Helical" evidence="6">
    <location>
        <begin position="324"/>
        <end position="343"/>
    </location>
</feature>
<keyword evidence="3 6" id="KW-0812">Transmembrane</keyword>
<comment type="subcellular location">
    <subcellularLocation>
        <location evidence="1">Cell membrane</location>
        <topology evidence="1">Multi-pass membrane protein</topology>
    </subcellularLocation>
</comment>
<dbReference type="EMBL" id="SGWV01000011">
    <property type="protein sequence ID" value="RZS52369.1"/>
    <property type="molecule type" value="Genomic_DNA"/>
</dbReference>
<name>A0A4Q7LGJ7_9BURK</name>
<dbReference type="InterPro" id="IPR001851">
    <property type="entry name" value="ABC_transp_permease"/>
</dbReference>
<organism evidence="7 8">
    <name type="scientific">Sphaerotilus mobilis</name>
    <dbReference type="NCBI Taxonomy" id="47994"/>
    <lineage>
        <taxon>Bacteria</taxon>
        <taxon>Pseudomonadati</taxon>
        <taxon>Pseudomonadota</taxon>
        <taxon>Betaproteobacteria</taxon>
        <taxon>Burkholderiales</taxon>
        <taxon>Sphaerotilaceae</taxon>
        <taxon>Sphaerotilus</taxon>
    </lineage>
</organism>
<keyword evidence="2" id="KW-1003">Cell membrane</keyword>
<dbReference type="GO" id="GO:0022857">
    <property type="term" value="F:transmembrane transporter activity"/>
    <property type="evidence" value="ECO:0007669"/>
    <property type="project" value="InterPro"/>
</dbReference>
<evidence type="ECO:0000256" key="2">
    <source>
        <dbReference type="ARBA" id="ARBA00022475"/>
    </source>
</evidence>
<evidence type="ECO:0000256" key="4">
    <source>
        <dbReference type="ARBA" id="ARBA00022989"/>
    </source>
</evidence>
<keyword evidence="4 6" id="KW-1133">Transmembrane helix</keyword>
<feature type="transmembrane region" description="Helical" evidence="6">
    <location>
        <begin position="275"/>
        <end position="293"/>
    </location>
</feature>
<feature type="transmembrane region" description="Helical" evidence="6">
    <location>
        <begin position="201"/>
        <end position="221"/>
    </location>
</feature>
<dbReference type="PANTHER" id="PTHR47089">
    <property type="entry name" value="ABC TRANSPORTER, PERMEASE PROTEIN"/>
    <property type="match status" value="1"/>
</dbReference>